<name>A0ABY5M5D5_9ACTN</name>
<dbReference type="CDD" id="cd18095">
    <property type="entry name" value="SpoU-like_rRNA-MTase"/>
    <property type="match status" value="1"/>
</dbReference>
<dbReference type="InterPro" id="IPR001537">
    <property type="entry name" value="SpoU_MeTrfase"/>
</dbReference>
<organism evidence="5 6">
    <name type="scientific">Aeromicrobium wangtongii</name>
    <dbReference type="NCBI Taxonomy" id="2969247"/>
    <lineage>
        <taxon>Bacteria</taxon>
        <taxon>Bacillati</taxon>
        <taxon>Actinomycetota</taxon>
        <taxon>Actinomycetes</taxon>
        <taxon>Propionibacteriales</taxon>
        <taxon>Nocardioidaceae</taxon>
        <taxon>Aeromicrobium</taxon>
    </lineage>
</organism>
<keyword evidence="2 5" id="KW-0489">Methyltransferase</keyword>
<dbReference type="EMBL" id="CP102173">
    <property type="protein sequence ID" value="UUP12179.1"/>
    <property type="molecule type" value="Genomic_DNA"/>
</dbReference>
<dbReference type="SUPFAM" id="SSF75217">
    <property type="entry name" value="alpha/beta knot"/>
    <property type="match status" value="1"/>
</dbReference>
<dbReference type="InterPro" id="IPR053888">
    <property type="entry name" value="MRM3-like_sub_bind"/>
</dbReference>
<reference evidence="5 6" key="1">
    <citation type="submission" date="2022-08" db="EMBL/GenBank/DDBJ databases">
        <title>novel species in genus Aeromicrobium.</title>
        <authorList>
            <person name="Ye L."/>
        </authorList>
    </citation>
    <scope>NUCLEOTIDE SEQUENCE [LARGE SCALE GENOMIC DNA]</scope>
    <source>
        <strain evidence="6">zg-Y1379</strain>
    </source>
</reference>
<dbReference type="GO" id="GO:0032259">
    <property type="term" value="P:methylation"/>
    <property type="evidence" value="ECO:0007669"/>
    <property type="project" value="UniProtKB-KW"/>
</dbReference>
<dbReference type="InterPro" id="IPR029028">
    <property type="entry name" value="Alpha/beta_knot_MTases"/>
</dbReference>
<proteinExistence type="inferred from homology"/>
<dbReference type="SMART" id="SM00967">
    <property type="entry name" value="SpoU_sub_bind"/>
    <property type="match status" value="1"/>
</dbReference>
<feature type="domain" description="RNA 2-O ribose methyltransferase substrate binding" evidence="4">
    <location>
        <begin position="39"/>
        <end position="113"/>
    </location>
</feature>
<comment type="similarity">
    <text evidence="1">Belongs to the class IV-like SAM-binding methyltransferase superfamily. RNA methyltransferase TrmH family.</text>
</comment>
<dbReference type="Pfam" id="PF00588">
    <property type="entry name" value="SpoU_methylase"/>
    <property type="match status" value="1"/>
</dbReference>
<evidence type="ECO:0000256" key="1">
    <source>
        <dbReference type="ARBA" id="ARBA00007228"/>
    </source>
</evidence>
<evidence type="ECO:0000259" key="4">
    <source>
        <dbReference type="SMART" id="SM00967"/>
    </source>
</evidence>
<dbReference type="Gene3D" id="3.30.1330.30">
    <property type="match status" value="1"/>
</dbReference>
<dbReference type="RefSeq" id="WP_257125038.1">
    <property type="nucleotide sequence ID" value="NZ_CP102173.1"/>
</dbReference>
<dbReference type="Gene3D" id="3.40.1280.10">
    <property type="match status" value="1"/>
</dbReference>
<dbReference type="GO" id="GO:0008168">
    <property type="term" value="F:methyltransferase activity"/>
    <property type="evidence" value="ECO:0007669"/>
    <property type="project" value="UniProtKB-KW"/>
</dbReference>
<protein>
    <submittedName>
        <fullName evidence="5">RNA methyltransferase</fullName>
    </submittedName>
</protein>
<dbReference type="PANTHER" id="PTHR43191:SF2">
    <property type="entry name" value="RRNA METHYLTRANSFERASE 3, MITOCHONDRIAL"/>
    <property type="match status" value="1"/>
</dbReference>
<keyword evidence="6" id="KW-1185">Reference proteome</keyword>
<dbReference type="Pfam" id="PF22435">
    <property type="entry name" value="MRM3-like_sub_bind"/>
    <property type="match status" value="1"/>
</dbReference>
<keyword evidence="3" id="KW-0808">Transferase</keyword>
<evidence type="ECO:0000256" key="2">
    <source>
        <dbReference type="ARBA" id="ARBA00022603"/>
    </source>
</evidence>
<dbReference type="Proteomes" id="UP001316184">
    <property type="component" value="Chromosome"/>
</dbReference>
<gene>
    <name evidence="5" type="ORF">NQV15_09930</name>
</gene>
<dbReference type="InterPro" id="IPR029026">
    <property type="entry name" value="tRNA_m1G_MTases_N"/>
</dbReference>
<evidence type="ECO:0000313" key="6">
    <source>
        <dbReference type="Proteomes" id="UP001316184"/>
    </source>
</evidence>
<evidence type="ECO:0000313" key="5">
    <source>
        <dbReference type="EMBL" id="UUP12179.1"/>
    </source>
</evidence>
<dbReference type="InterPro" id="IPR051259">
    <property type="entry name" value="rRNA_Methyltransferase"/>
</dbReference>
<evidence type="ECO:0000256" key="3">
    <source>
        <dbReference type="ARBA" id="ARBA00022679"/>
    </source>
</evidence>
<sequence length="275" mass="29063">MASPPPDIGPGELTVRSGRVKHARRLATRAFRAEQREFLAEGPQAVREALDHERAVLEVFATVEATEQHPDLVAAARRGDVTWHVVTDDVVAAMTDTVHPQGVVARCAMLDRPLEALLDRSPSFLVVCADIRDPGNAGAVIRCADAAGAHGVIFIGDSVDPYNPKSVRATVGSIFHVPIVVSRDIPGTLAAIQESGLAVLAADGKGDVGLFDEALDLSAPTAWLMGNEAWGLPEQVRALSDAVVAVPIFGRAESLNLATAAAVCLYATARARMDR</sequence>
<dbReference type="InterPro" id="IPR013123">
    <property type="entry name" value="SpoU_subst-bd"/>
</dbReference>
<dbReference type="InterPro" id="IPR029064">
    <property type="entry name" value="Ribosomal_eL30-like_sf"/>
</dbReference>
<accession>A0ABY5M5D5</accession>
<dbReference type="SUPFAM" id="SSF55315">
    <property type="entry name" value="L30e-like"/>
    <property type="match status" value="1"/>
</dbReference>
<dbReference type="PANTHER" id="PTHR43191">
    <property type="entry name" value="RRNA METHYLTRANSFERASE 3"/>
    <property type="match status" value="1"/>
</dbReference>